<comment type="cofactor">
    <cofactor evidence="1">
        <name>heme b</name>
        <dbReference type="ChEBI" id="CHEBI:60344"/>
    </cofactor>
</comment>
<feature type="transmembrane region" description="Helical" evidence="13">
    <location>
        <begin position="61"/>
        <end position="79"/>
    </location>
</feature>
<evidence type="ECO:0000256" key="1">
    <source>
        <dbReference type="ARBA" id="ARBA00001970"/>
    </source>
</evidence>
<dbReference type="GO" id="GO:0009055">
    <property type="term" value="F:electron transfer activity"/>
    <property type="evidence" value="ECO:0007669"/>
    <property type="project" value="InterPro"/>
</dbReference>
<dbReference type="AlphaFoldDB" id="A0A1E3GYF9"/>
<gene>
    <name evidence="15" type="ORF">A6302_03721</name>
</gene>
<sequence length="170" mass="18406">MSVAVSSPRPAAYSLGQITLHWIIAALVLFQLAFGDSMGRLASLLRRGETRGAGDVLMADLHIYLGIAVLLLVLVRIVLRIRLGAPATPARGHPLLGRLAAATHQLFYLLLVAMPVTGLVAEYLYRPMGEFHEAGKPLFIVLILLHVAGALFHQFALRDGVLTRMLRPAG</sequence>
<evidence type="ECO:0000256" key="10">
    <source>
        <dbReference type="ARBA" id="ARBA00023004"/>
    </source>
</evidence>
<evidence type="ECO:0000256" key="4">
    <source>
        <dbReference type="ARBA" id="ARBA00022475"/>
    </source>
</evidence>
<dbReference type="PANTHER" id="PTHR30529:SF7">
    <property type="entry name" value="CYTOCHROME B561 BACTERIAL_NI-HYDROGENASE DOMAIN-CONTAINING PROTEIN"/>
    <property type="match status" value="1"/>
</dbReference>
<keyword evidence="6 13" id="KW-0812">Transmembrane</keyword>
<dbReference type="InterPro" id="IPR052168">
    <property type="entry name" value="Cytochrome_b561_oxidase"/>
</dbReference>
<dbReference type="PANTHER" id="PTHR30529">
    <property type="entry name" value="CYTOCHROME B561"/>
    <property type="match status" value="1"/>
</dbReference>
<keyword evidence="3" id="KW-0813">Transport</keyword>
<evidence type="ECO:0000259" key="14">
    <source>
        <dbReference type="Pfam" id="PF01292"/>
    </source>
</evidence>
<keyword evidence="11 13" id="KW-0472">Membrane</keyword>
<feature type="transmembrane region" description="Helical" evidence="13">
    <location>
        <begin position="12"/>
        <end position="34"/>
    </location>
</feature>
<dbReference type="GO" id="GO:0020037">
    <property type="term" value="F:heme binding"/>
    <property type="evidence" value="ECO:0007669"/>
    <property type="project" value="TreeGrafter"/>
</dbReference>
<evidence type="ECO:0000313" key="16">
    <source>
        <dbReference type="Proteomes" id="UP000094622"/>
    </source>
</evidence>
<evidence type="ECO:0000256" key="9">
    <source>
        <dbReference type="ARBA" id="ARBA00022989"/>
    </source>
</evidence>
<dbReference type="GO" id="GO:0022904">
    <property type="term" value="P:respiratory electron transport chain"/>
    <property type="evidence" value="ECO:0007669"/>
    <property type="project" value="InterPro"/>
</dbReference>
<reference evidence="15 16" key="1">
    <citation type="submission" date="2016-07" db="EMBL/GenBank/DDBJ databases">
        <title>Draft Genome Sequence of Methylobrevis pamukkalensis PK2.</title>
        <authorList>
            <person name="Vasilenko O.V."/>
            <person name="Doronina N.V."/>
            <person name="Shmareva M.N."/>
            <person name="Tarlachkov S.V."/>
            <person name="Mustakhimov I."/>
            <person name="Trotsenko Y.A."/>
        </authorList>
    </citation>
    <scope>NUCLEOTIDE SEQUENCE [LARGE SCALE GENOMIC DNA]</scope>
    <source>
        <strain evidence="15 16">PK2</strain>
    </source>
</reference>
<dbReference type="GO" id="GO:0005886">
    <property type="term" value="C:plasma membrane"/>
    <property type="evidence" value="ECO:0007669"/>
    <property type="project" value="UniProtKB-SubCell"/>
</dbReference>
<keyword evidence="16" id="KW-1185">Reference proteome</keyword>
<name>A0A1E3GYF9_9HYPH</name>
<organism evidence="15 16">
    <name type="scientific">Methylobrevis pamukkalensis</name>
    <dbReference type="NCBI Taxonomy" id="1439726"/>
    <lineage>
        <taxon>Bacteria</taxon>
        <taxon>Pseudomonadati</taxon>
        <taxon>Pseudomonadota</taxon>
        <taxon>Alphaproteobacteria</taxon>
        <taxon>Hyphomicrobiales</taxon>
        <taxon>Pleomorphomonadaceae</taxon>
        <taxon>Methylobrevis</taxon>
    </lineage>
</organism>
<keyword evidence="7" id="KW-0479">Metal-binding</keyword>
<dbReference type="InterPro" id="IPR011577">
    <property type="entry name" value="Cyt_b561_bac/Ni-Hgenase"/>
</dbReference>
<evidence type="ECO:0000256" key="11">
    <source>
        <dbReference type="ARBA" id="ARBA00023136"/>
    </source>
</evidence>
<evidence type="ECO:0000256" key="8">
    <source>
        <dbReference type="ARBA" id="ARBA00022982"/>
    </source>
</evidence>
<feature type="domain" description="Cytochrome b561 bacterial/Ni-hydrogenase" evidence="14">
    <location>
        <begin position="13"/>
        <end position="167"/>
    </location>
</feature>
<evidence type="ECO:0000256" key="3">
    <source>
        <dbReference type="ARBA" id="ARBA00022448"/>
    </source>
</evidence>
<accession>A0A1E3GYF9</accession>
<feature type="transmembrane region" description="Helical" evidence="13">
    <location>
        <begin position="106"/>
        <end position="125"/>
    </location>
</feature>
<proteinExistence type="inferred from homology"/>
<comment type="subcellular location">
    <subcellularLocation>
        <location evidence="2">Cell membrane</location>
        <topology evidence="2">Multi-pass membrane protein</topology>
    </subcellularLocation>
</comment>
<comment type="similarity">
    <text evidence="12">Belongs to the cytochrome b561 family.</text>
</comment>
<dbReference type="Proteomes" id="UP000094622">
    <property type="component" value="Unassembled WGS sequence"/>
</dbReference>
<dbReference type="OrthoDB" id="8156287at2"/>
<evidence type="ECO:0000256" key="7">
    <source>
        <dbReference type="ARBA" id="ARBA00022723"/>
    </source>
</evidence>
<keyword evidence="9 13" id="KW-1133">Transmembrane helix</keyword>
<keyword evidence="8" id="KW-0249">Electron transport</keyword>
<comment type="caution">
    <text evidence="15">The sequence shown here is derived from an EMBL/GenBank/DDBJ whole genome shotgun (WGS) entry which is preliminary data.</text>
</comment>
<dbReference type="Pfam" id="PF01292">
    <property type="entry name" value="Ni_hydr_CYTB"/>
    <property type="match status" value="1"/>
</dbReference>
<keyword evidence="10" id="KW-0408">Iron</keyword>
<evidence type="ECO:0000256" key="13">
    <source>
        <dbReference type="SAM" id="Phobius"/>
    </source>
</evidence>
<evidence type="ECO:0000313" key="15">
    <source>
        <dbReference type="EMBL" id="ODN68965.1"/>
    </source>
</evidence>
<evidence type="ECO:0000256" key="12">
    <source>
        <dbReference type="ARBA" id="ARBA00037975"/>
    </source>
</evidence>
<evidence type="ECO:0000256" key="2">
    <source>
        <dbReference type="ARBA" id="ARBA00004651"/>
    </source>
</evidence>
<dbReference type="SUPFAM" id="SSF81342">
    <property type="entry name" value="Transmembrane di-heme cytochromes"/>
    <property type="match status" value="1"/>
</dbReference>
<feature type="transmembrane region" description="Helical" evidence="13">
    <location>
        <begin position="137"/>
        <end position="157"/>
    </location>
</feature>
<dbReference type="InterPro" id="IPR016174">
    <property type="entry name" value="Di-haem_cyt_TM"/>
</dbReference>
<dbReference type="RefSeq" id="WP_069307991.1">
    <property type="nucleotide sequence ID" value="NZ_MCRJ01000119.1"/>
</dbReference>
<dbReference type="GO" id="GO:0046872">
    <property type="term" value="F:metal ion binding"/>
    <property type="evidence" value="ECO:0007669"/>
    <property type="project" value="UniProtKB-KW"/>
</dbReference>
<protein>
    <submittedName>
        <fullName evidence="15">Cytochrome b562</fullName>
    </submittedName>
</protein>
<keyword evidence="5" id="KW-0349">Heme</keyword>
<dbReference type="EMBL" id="MCRJ01000119">
    <property type="protein sequence ID" value="ODN68965.1"/>
    <property type="molecule type" value="Genomic_DNA"/>
</dbReference>
<keyword evidence="4" id="KW-1003">Cell membrane</keyword>
<evidence type="ECO:0000256" key="5">
    <source>
        <dbReference type="ARBA" id="ARBA00022617"/>
    </source>
</evidence>
<evidence type="ECO:0000256" key="6">
    <source>
        <dbReference type="ARBA" id="ARBA00022692"/>
    </source>
</evidence>